<sequence>MTTPAMVIVHIDAQGSVDYLAAGSGLRLFIVDERAPHDRVYEWLPRNSIAQIEEVMPADSEVGSSADARHPAIANRLHAEWAGEHPFTVES</sequence>
<dbReference type="RefSeq" id="WP_121155196.1">
    <property type="nucleotide sequence ID" value="NZ_CP032829.1"/>
</dbReference>
<dbReference type="KEGG" id="spha:D3Y57_19020"/>
<gene>
    <name evidence="1" type="ORF">D3Y57_19020</name>
</gene>
<name>A0A494TDL5_SPHPE</name>
<dbReference type="AlphaFoldDB" id="A0A494TDL5"/>
<dbReference type="EMBL" id="CP032829">
    <property type="protein sequence ID" value="AYJ87629.1"/>
    <property type="molecule type" value="Genomic_DNA"/>
</dbReference>
<evidence type="ECO:0000313" key="2">
    <source>
        <dbReference type="Proteomes" id="UP000276254"/>
    </source>
</evidence>
<protein>
    <submittedName>
        <fullName evidence="1">Uncharacterized protein</fullName>
    </submittedName>
</protein>
<accession>A0A494TDL5</accession>
<reference evidence="1 2" key="1">
    <citation type="submission" date="2018-09" db="EMBL/GenBank/DDBJ databases">
        <title>Sphingomonas peninsula sp. nov., isolated from fildes peninsula, Antarctic soil.</title>
        <authorList>
            <person name="Yingchao G."/>
        </authorList>
    </citation>
    <scope>NUCLEOTIDE SEQUENCE [LARGE SCALE GENOMIC DNA]</scope>
    <source>
        <strain evidence="1 2">YZ-8</strain>
    </source>
</reference>
<dbReference type="OrthoDB" id="7596520at2"/>
<proteinExistence type="predicted"/>
<evidence type="ECO:0000313" key="1">
    <source>
        <dbReference type="EMBL" id="AYJ87629.1"/>
    </source>
</evidence>
<dbReference type="Proteomes" id="UP000276254">
    <property type="component" value="Chromosome"/>
</dbReference>
<keyword evidence="2" id="KW-1185">Reference proteome</keyword>
<organism evidence="1 2">
    <name type="scientific">Sphingomonas paeninsulae</name>
    <dbReference type="NCBI Taxonomy" id="2319844"/>
    <lineage>
        <taxon>Bacteria</taxon>
        <taxon>Pseudomonadati</taxon>
        <taxon>Pseudomonadota</taxon>
        <taxon>Alphaproteobacteria</taxon>
        <taxon>Sphingomonadales</taxon>
        <taxon>Sphingomonadaceae</taxon>
        <taxon>Sphingomonas</taxon>
    </lineage>
</organism>